<name>A0AAD5M440_PYTIN</name>
<feature type="compositionally biased region" description="Basic and acidic residues" evidence="1">
    <location>
        <begin position="172"/>
        <end position="181"/>
    </location>
</feature>
<proteinExistence type="predicted"/>
<feature type="compositionally biased region" description="Low complexity" evidence="1">
    <location>
        <begin position="246"/>
        <end position="258"/>
    </location>
</feature>
<reference evidence="3" key="1">
    <citation type="submission" date="2021-12" db="EMBL/GenBank/DDBJ databases">
        <title>Prjna785345.</title>
        <authorList>
            <person name="Rujirawat T."/>
            <person name="Krajaejun T."/>
        </authorList>
    </citation>
    <scope>NUCLEOTIDE SEQUENCE</scope>
    <source>
        <strain evidence="3">Pi057C3</strain>
    </source>
</reference>
<dbReference type="InterPro" id="IPR003347">
    <property type="entry name" value="JmjC_dom"/>
</dbReference>
<feature type="region of interest" description="Disordered" evidence="1">
    <location>
        <begin position="154"/>
        <end position="294"/>
    </location>
</feature>
<keyword evidence="4" id="KW-1185">Reference proteome</keyword>
<dbReference type="GO" id="GO:0005634">
    <property type="term" value="C:nucleus"/>
    <property type="evidence" value="ECO:0007669"/>
    <property type="project" value="TreeGrafter"/>
</dbReference>
<feature type="compositionally biased region" description="Polar residues" evidence="1">
    <location>
        <begin position="277"/>
        <end position="287"/>
    </location>
</feature>
<evidence type="ECO:0000313" key="3">
    <source>
        <dbReference type="EMBL" id="KAJ0402245.1"/>
    </source>
</evidence>
<dbReference type="SUPFAM" id="SSF51197">
    <property type="entry name" value="Clavaminate synthase-like"/>
    <property type="match status" value="1"/>
</dbReference>
<dbReference type="InterPro" id="IPR050910">
    <property type="entry name" value="JMJD6_ArgDemeth/LysHydrox"/>
</dbReference>
<accession>A0AAD5M440</accession>
<evidence type="ECO:0000259" key="2">
    <source>
        <dbReference type="PROSITE" id="PS51184"/>
    </source>
</evidence>
<dbReference type="InterPro" id="IPR016197">
    <property type="entry name" value="Chromo-like_dom_sf"/>
</dbReference>
<dbReference type="AlphaFoldDB" id="A0AAD5M440"/>
<dbReference type="Proteomes" id="UP001209570">
    <property type="component" value="Unassembled WGS sequence"/>
</dbReference>
<feature type="compositionally biased region" description="Low complexity" evidence="1">
    <location>
        <begin position="207"/>
        <end position="227"/>
    </location>
</feature>
<dbReference type="PROSITE" id="PS51184">
    <property type="entry name" value="JMJC"/>
    <property type="match status" value="1"/>
</dbReference>
<feature type="region of interest" description="Disordered" evidence="1">
    <location>
        <begin position="1"/>
        <end position="40"/>
    </location>
</feature>
<dbReference type="InterPro" id="IPR041667">
    <property type="entry name" value="Cupin_8"/>
</dbReference>
<feature type="compositionally biased region" description="Polar residues" evidence="1">
    <location>
        <begin position="8"/>
        <end position="40"/>
    </location>
</feature>
<sequence>MAAVDASGSLSSPTAPSRSTANGTASVSPSKSPSTARQSSLAREFARHVALDDGVLATSAPLDLKKIDRVLLLTAEALAPLPDTRQRAQEIRDRLMTQRLIGVAEALSSTLELLSPIAAADEFFKRSILQALRGDSLPLQAPALDLVPAAAATAAAASSPKPQAKPKPTPRRLSESPKAERQSNLSPARPRRHSRDMSTPPRSAAKQLRLSSPSPSRSVPAPQSVSAGETAPSVVSEASSRKRSMDATSSSSSSSAAAGEQPRPSKKGKRRASSSSEAPTRDTQSVDPLSLHPIDSVPTPWEPLHYKDVPVINIQSPGATAQIQALRFAGTPFILEGHEGYTRFADDWVLPNGALDTEAFLRGLHDVKVPVLEKNYEDTNPIKTHLPLGYYVRNYWEKGKADYYMHQWQFPLTPKANKALCYKCTELPVLGDNLLLYWLDAVRGDNPLQYFFMGQRSTTSRMHQDPGGLDITIAPIVGTKRVTMLHRAAAKLDSVHAHVNFHDVDLNAIPLLAFMPAWRVDVSPGQILYMPEGTFHACENITACLSYHRFHVDNVNMPGFLASFMAQDGPGINHAEILWNATHDVMASLEEHYYASGQRLDVKDVGVMRKLDSLRALRHASRVLSLEDAVPTEDSWDWTKLLEDIDHLLVRIDPKAVGRQQRVKKESPASNTIDLTDQDAADVKPAVKAGPPAAKKSDSEAQTHWEALSLKVGDTIGVQVFEKRNKAKVLKIALNMELVQVHYVDWGSIYDEFLPVSSLYQRSTRTSKRVAYRKAPKVHEPVLAKWGSNGQLYNAIVLKVIRSNACLVHYLKFEKDWDQWILPGHIFKKYPPSSE</sequence>
<evidence type="ECO:0000256" key="1">
    <source>
        <dbReference type="SAM" id="MobiDB-lite"/>
    </source>
</evidence>
<dbReference type="SUPFAM" id="SSF54160">
    <property type="entry name" value="Chromo domain-like"/>
    <property type="match status" value="2"/>
</dbReference>
<dbReference type="PANTHER" id="PTHR12480:SF21">
    <property type="entry name" value="JMJC DOMAIN-CONTAINING PROTEIN 8"/>
    <property type="match status" value="1"/>
</dbReference>
<dbReference type="Pfam" id="PF13621">
    <property type="entry name" value="Cupin_8"/>
    <property type="match status" value="1"/>
</dbReference>
<comment type="caution">
    <text evidence="3">The sequence shown here is derived from an EMBL/GenBank/DDBJ whole genome shotgun (WGS) entry which is preliminary data.</text>
</comment>
<dbReference type="Gene3D" id="2.30.30.140">
    <property type="match status" value="1"/>
</dbReference>
<dbReference type="EMBL" id="JAKCXM010000107">
    <property type="protein sequence ID" value="KAJ0402245.1"/>
    <property type="molecule type" value="Genomic_DNA"/>
</dbReference>
<feature type="domain" description="JmjC" evidence="2">
    <location>
        <begin position="402"/>
        <end position="566"/>
    </location>
</feature>
<protein>
    <recommendedName>
        <fullName evidence="2">JmjC domain-containing protein</fullName>
    </recommendedName>
</protein>
<dbReference type="PANTHER" id="PTHR12480">
    <property type="entry name" value="ARGININE DEMETHYLASE AND LYSYL-HYDROXYLASE JMJD"/>
    <property type="match status" value="1"/>
</dbReference>
<evidence type="ECO:0000313" key="4">
    <source>
        <dbReference type="Proteomes" id="UP001209570"/>
    </source>
</evidence>
<dbReference type="Gene3D" id="2.60.120.650">
    <property type="entry name" value="Cupin"/>
    <property type="match status" value="1"/>
</dbReference>
<organism evidence="3 4">
    <name type="scientific">Pythium insidiosum</name>
    <name type="common">Pythiosis disease agent</name>
    <dbReference type="NCBI Taxonomy" id="114742"/>
    <lineage>
        <taxon>Eukaryota</taxon>
        <taxon>Sar</taxon>
        <taxon>Stramenopiles</taxon>
        <taxon>Oomycota</taxon>
        <taxon>Peronosporomycetes</taxon>
        <taxon>Pythiales</taxon>
        <taxon>Pythiaceae</taxon>
        <taxon>Pythium</taxon>
    </lineage>
</organism>
<gene>
    <name evidence="3" type="ORF">P43SY_008237</name>
</gene>
<dbReference type="GO" id="GO:0000987">
    <property type="term" value="F:cis-regulatory region sequence-specific DNA binding"/>
    <property type="evidence" value="ECO:0007669"/>
    <property type="project" value="TreeGrafter"/>
</dbReference>